<comment type="caution">
    <text evidence="10">The sequence shown here is derived from an EMBL/GenBank/DDBJ whole genome shotgun (WGS) entry which is preliminary data.</text>
</comment>
<dbReference type="Gene3D" id="4.10.320.10">
    <property type="entry name" value="E3-binding domain"/>
    <property type="match status" value="1"/>
</dbReference>
<feature type="domain" description="Peripheral subunit-binding (PSBD)" evidence="9">
    <location>
        <begin position="132"/>
        <end position="169"/>
    </location>
</feature>
<evidence type="ECO:0000256" key="5">
    <source>
        <dbReference type="ARBA" id="ARBA00023315"/>
    </source>
</evidence>
<dbReference type="Pfam" id="PF00364">
    <property type="entry name" value="Biotin_lipoyl"/>
    <property type="match status" value="1"/>
</dbReference>
<dbReference type="InterPro" id="IPR000089">
    <property type="entry name" value="Biotin_lipoyl"/>
</dbReference>
<sequence length="392" mass="40974">MTTAREFRLPDLGEGLTGAEIVRWLVKVGDSVAVDQPVVEVETAKAQVEVPCPWAGTVAARFGAPGEEIPVGGPLIHIATEADANTATPVLVGYGPSPEPRPPALSPTREDTVAPSRAAPGTGPSPDEPVPVASPLVRRLARERGVDPRRITGTGPGGLVSRADVERAAAADRVPLTGVPAAMADNVTRAHAEIPAATCWVDADATELLAARRATGLPLLALLARVCLAALTQHPGLNASLDADAREIVRHRAVHLGLATQTDRGTLVPVLRDAGSLPGHRLAEELTRLTERARAAALPPADLTGATFTLNNYGVFGVDGSTPLLQPPGGAMLGVGRVTEKPWAHDGRLALRHVVQLSLTFDHRVCDGGTAGGYLRDVVDRVEQPLLLLRDL</sequence>
<evidence type="ECO:0000259" key="8">
    <source>
        <dbReference type="PROSITE" id="PS50968"/>
    </source>
</evidence>
<dbReference type="RefSeq" id="WP_311703354.1">
    <property type="nucleotide sequence ID" value="NZ_JAVREL010000002.1"/>
</dbReference>
<dbReference type="Gene3D" id="2.40.50.100">
    <property type="match status" value="1"/>
</dbReference>
<gene>
    <name evidence="10" type="ORF">RM590_06265</name>
</gene>
<dbReference type="PANTHER" id="PTHR43178:SF5">
    <property type="entry name" value="LIPOAMIDE ACYLTRANSFERASE COMPONENT OF BRANCHED-CHAIN ALPHA-KETO ACID DEHYDROGENASE COMPLEX, MITOCHONDRIAL"/>
    <property type="match status" value="1"/>
</dbReference>
<dbReference type="InterPro" id="IPR050743">
    <property type="entry name" value="2-oxoacid_DH_E2_comp"/>
</dbReference>
<feature type="region of interest" description="Disordered" evidence="7">
    <location>
        <begin position="89"/>
        <end position="133"/>
    </location>
</feature>
<dbReference type="Gene3D" id="3.30.559.10">
    <property type="entry name" value="Chloramphenicol acetyltransferase-like domain"/>
    <property type="match status" value="1"/>
</dbReference>
<dbReference type="EC" id="2.3.1.-" evidence="6"/>
<proteinExistence type="inferred from homology"/>
<evidence type="ECO:0000259" key="9">
    <source>
        <dbReference type="PROSITE" id="PS51826"/>
    </source>
</evidence>
<protein>
    <recommendedName>
        <fullName evidence="6">Dihydrolipoamide acetyltransferase component of pyruvate dehydrogenase complex</fullName>
        <ecNumber evidence="6">2.3.1.-</ecNumber>
    </recommendedName>
</protein>
<keyword evidence="3 6" id="KW-0808">Transferase</keyword>
<keyword evidence="11" id="KW-1185">Reference proteome</keyword>
<dbReference type="InterPro" id="IPR011053">
    <property type="entry name" value="Single_hybrid_motif"/>
</dbReference>
<dbReference type="InterPro" id="IPR001078">
    <property type="entry name" value="2-oxoacid_DH_actylTfrase"/>
</dbReference>
<name>A0ABU2MNJ9_9ACTN</name>
<dbReference type="CDD" id="cd06849">
    <property type="entry name" value="lipoyl_domain"/>
    <property type="match status" value="1"/>
</dbReference>
<dbReference type="InterPro" id="IPR003016">
    <property type="entry name" value="2-oxoA_DH_lipoyl-BS"/>
</dbReference>
<evidence type="ECO:0000313" key="11">
    <source>
        <dbReference type="Proteomes" id="UP001183246"/>
    </source>
</evidence>
<dbReference type="EMBL" id="JAVREL010000002">
    <property type="protein sequence ID" value="MDT0342234.1"/>
    <property type="molecule type" value="Genomic_DNA"/>
</dbReference>
<dbReference type="GO" id="GO:0016746">
    <property type="term" value="F:acyltransferase activity"/>
    <property type="evidence" value="ECO:0007669"/>
    <property type="project" value="UniProtKB-KW"/>
</dbReference>
<dbReference type="PANTHER" id="PTHR43178">
    <property type="entry name" value="DIHYDROLIPOAMIDE ACETYLTRANSFERASE COMPONENT OF PYRUVATE DEHYDROGENASE COMPLEX"/>
    <property type="match status" value="1"/>
</dbReference>
<evidence type="ECO:0000256" key="3">
    <source>
        <dbReference type="ARBA" id="ARBA00022679"/>
    </source>
</evidence>
<dbReference type="PROSITE" id="PS00189">
    <property type="entry name" value="LIPOYL"/>
    <property type="match status" value="1"/>
</dbReference>
<dbReference type="SUPFAM" id="SSF51230">
    <property type="entry name" value="Single hybrid motif"/>
    <property type="match status" value="1"/>
</dbReference>
<dbReference type="Proteomes" id="UP001183246">
    <property type="component" value="Unassembled WGS sequence"/>
</dbReference>
<comment type="similarity">
    <text evidence="2 6">Belongs to the 2-oxoacid dehydrogenase family.</text>
</comment>
<accession>A0ABU2MNJ9</accession>
<evidence type="ECO:0000256" key="1">
    <source>
        <dbReference type="ARBA" id="ARBA00001938"/>
    </source>
</evidence>
<reference evidence="11" key="1">
    <citation type="submission" date="2023-07" db="EMBL/GenBank/DDBJ databases">
        <title>30 novel species of actinomycetes from the DSMZ collection.</title>
        <authorList>
            <person name="Nouioui I."/>
        </authorList>
    </citation>
    <scope>NUCLEOTIDE SEQUENCE [LARGE SCALE GENOMIC DNA]</scope>
    <source>
        <strain evidence="11">DSM 44938</strain>
    </source>
</reference>
<evidence type="ECO:0000256" key="2">
    <source>
        <dbReference type="ARBA" id="ARBA00007317"/>
    </source>
</evidence>
<comment type="cofactor">
    <cofactor evidence="1 6">
        <name>(R)-lipoate</name>
        <dbReference type="ChEBI" id="CHEBI:83088"/>
    </cofactor>
</comment>
<evidence type="ECO:0000313" key="10">
    <source>
        <dbReference type="EMBL" id="MDT0342234.1"/>
    </source>
</evidence>
<dbReference type="SUPFAM" id="SSF47005">
    <property type="entry name" value="Peripheral subunit-binding domain of 2-oxo acid dehydrogenase complex"/>
    <property type="match status" value="1"/>
</dbReference>
<dbReference type="PROSITE" id="PS50968">
    <property type="entry name" value="BIOTINYL_LIPOYL"/>
    <property type="match status" value="1"/>
</dbReference>
<dbReference type="Pfam" id="PF02817">
    <property type="entry name" value="E3_binding"/>
    <property type="match status" value="1"/>
</dbReference>
<evidence type="ECO:0000256" key="4">
    <source>
        <dbReference type="ARBA" id="ARBA00022823"/>
    </source>
</evidence>
<dbReference type="InterPro" id="IPR036625">
    <property type="entry name" value="E3-bd_dom_sf"/>
</dbReference>
<organism evidence="10 11">
    <name type="scientific">Streptomyces litchfieldiae</name>
    <dbReference type="NCBI Taxonomy" id="3075543"/>
    <lineage>
        <taxon>Bacteria</taxon>
        <taxon>Bacillati</taxon>
        <taxon>Actinomycetota</taxon>
        <taxon>Actinomycetes</taxon>
        <taxon>Kitasatosporales</taxon>
        <taxon>Streptomycetaceae</taxon>
        <taxon>Streptomyces</taxon>
    </lineage>
</organism>
<dbReference type="SUPFAM" id="SSF52777">
    <property type="entry name" value="CoA-dependent acyltransferases"/>
    <property type="match status" value="1"/>
</dbReference>
<evidence type="ECO:0000256" key="7">
    <source>
        <dbReference type="SAM" id="MobiDB-lite"/>
    </source>
</evidence>
<evidence type="ECO:0000256" key="6">
    <source>
        <dbReference type="RuleBase" id="RU003423"/>
    </source>
</evidence>
<feature type="domain" description="Lipoyl-binding" evidence="8">
    <location>
        <begin position="4"/>
        <end position="79"/>
    </location>
</feature>
<dbReference type="PROSITE" id="PS51826">
    <property type="entry name" value="PSBD"/>
    <property type="match status" value="1"/>
</dbReference>
<dbReference type="InterPro" id="IPR023213">
    <property type="entry name" value="CAT-like_dom_sf"/>
</dbReference>
<dbReference type="InterPro" id="IPR004167">
    <property type="entry name" value="PSBD"/>
</dbReference>
<dbReference type="Pfam" id="PF00198">
    <property type="entry name" value="2-oxoacid_dh"/>
    <property type="match status" value="1"/>
</dbReference>
<keyword evidence="5 6" id="KW-0012">Acyltransferase</keyword>
<keyword evidence="4 6" id="KW-0450">Lipoyl</keyword>